<feature type="modified residue" description="4-aspartylphosphate" evidence="1">
    <location>
        <position position="55"/>
    </location>
</feature>
<comment type="caution">
    <text evidence="4">The sequence shown here is derived from an EMBL/GenBank/DDBJ whole genome shotgun (WGS) entry which is preliminary data.</text>
</comment>
<sequence length="220" mass="24744">MSTTCIILEDQAPARHLLEDYVKRHAGLELVGATALPSVAREMFRETPADLLFLDLKLPQTDGFAFLRDLPKKPVTIVTTAFPNRALEGFDMGVADYLVKPIAYPRFCTAIDRVQLLLAAREDNSTIAIPLGRNSYRNVPSNDIYWLSADDDYVLIHTGQGDIHVPGPLSDWEGRLSENKFRRIHRSHIVNTDHITERNGNKVTIEGKEFSIGAKFRNDT</sequence>
<feature type="domain" description="Response regulatory" evidence="2">
    <location>
        <begin position="4"/>
        <end position="115"/>
    </location>
</feature>
<dbReference type="PANTHER" id="PTHR37299">
    <property type="entry name" value="TRANSCRIPTIONAL REGULATOR-RELATED"/>
    <property type="match status" value="1"/>
</dbReference>
<dbReference type="PROSITE" id="PS50110">
    <property type="entry name" value="RESPONSE_REGULATORY"/>
    <property type="match status" value="1"/>
</dbReference>
<proteinExistence type="predicted"/>
<keyword evidence="5" id="KW-1185">Reference proteome</keyword>
<dbReference type="Gene3D" id="3.40.50.2300">
    <property type="match status" value="1"/>
</dbReference>
<protein>
    <submittedName>
        <fullName evidence="4">Response regulator transcription factor</fullName>
    </submittedName>
</protein>
<dbReference type="Pfam" id="PF04397">
    <property type="entry name" value="LytTR"/>
    <property type="match status" value="1"/>
</dbReference>
<name>A0ABX2PUB9_9RHOB</name>
<evidence type="ECO:0000259" key="3">
    <source>
        <dbReference type="PROSITE" id="PS50930"/>
    </source>
</evidence>
<accession>A0ABX2PUB9</accession>
<dbReference type="InterPro" id="IPR007492">
    <property type="entry name" value="LytTR_DNA-bd_dom"/>
</dbReference>
<evidence type="ECO:0000313" key="4">
    <source>
        <dbReference type="EMBL" id="NVO56732.1"/>
    </source>
</evidence>
<dbReference type="EMBL" id="JABXWT010000006">
    <property type="protein sequence ID" value="NVO56732.1"/>
    <property type="molecule type" value="Genomic_DNA"/>
</dbReference>
<organism evidence="4 5">
    <name type="scientific">Ruegeria haliotis</name>
    <dbReference type="NCBI Taxonomy" id="2747601"/>
    <lineage>
        <taxon>Bacteria</taxon>
        <taxon>Pseudomonadati</taxon>
        <taxon>Pseudomonadota</taxon>
        <taxon>Alphaproteobacteria</taxon>
        <taxon>Rhodobacterales</taxon>
        <taxon>Roseobacteraceae</taxon>
        <taxon>Ruegeria</taxon>
    </lineage>
</organism>
<dbReference type="InterPro" id="IPR011006">
    <property type="entry name" value="CheY-like_superfamily"/>
</dbReference>
<dbReference type="InterPro" id="IPR046947">
    <property type="entry name" value="LytR-like"/>
</dbReference>
<dbReference type="SUPFAM" id="SSF52172">
    <property type="entry name" value="CheY-like"/>
    <property type="match status" value="1"/>
</dbReference>
<evidence type="ECO:0000256" key="1">
    <source>
        <dbReference type="PROSITE-ProRule" id="PRU00169"/>
    </source>
</evidence>
<dbReference type="Gene3D" id="2.40.50.1020">
    <property type="entry name" value="LytTr DNA-binding domain"/>
    <property type="match status" value="1"/>
</dbReference>
<evidence type="ECO:0000259" key="2">
    <source>
        <dbReference type="PROSITE" id="PS50110"/>
    </source>
</evidence>
<feature type="domain" description="HTH LytTR-type" evidence="3">
    <location>
        <begin position="127"/>
        <end position="195"/>
    </location>
</feature>
<dbReference type="Proteomes" id="UP000630805">
    <property type="component" value="Unassembled WGS sequence"/>
</dbReference>
<dbReference type="PROSITE" id="PS50930">
    <property type="entry name" value="HTH_LYTTR"/>
    <property type="match status" value="1"/>
</dbReference>
<gene>
    <name evidence="4" type="ORF">HW561_13145</name>
</gene>
<dbReference type="InterPro" id="IPR001789">
    <property type="entry name" value="Sig_transdc_resp-reg_receiver"/>
</dbReference>
<dbReference type="RefSeq" id="WP_176865455.1">
    <property type="nucleotide sequence ID" value="NZ_JABXWT010000006.1"/>
</dbReference>
<dbReference type="SMART" id="SM00850">
    <property type="entry name" value="LytTR"/>
    <property type="match status" value="1"/>
</dbReference>
<dbReference type="SMART" id="SM00448">
    <property type="entry name" value="REC"/>
    <property type="match status" value="1"/>
</dbReference>
<dbReference type="Pfam" id="PF00072">
    <property type="entry name" value="Response_reg"/>
    <property type="match status" value="1"/>
</dbReference>
<evidence type="ECO:0000313" key="5">
    <source>
        <dbReference type="Proteomes" id="UP000630805"/>
    </source>
</evidence>
<dbReference type="PANTHER" id="PTHR37299:SF1">
    <property type="entry name" value="STAGE 0 SPORULATION PROTEIN A HOMOLOG"/>
    <property type="match status" value="1"/>
</dbReference>
<keyword evidence="1" id="KW-0597">Phosphoprotein</keyword>
<reference evidence="4 5" key="1">
    <citation type="submission" date="2020-06" db="EMBL/GenBank/DDBJ databases">
        <authorList>
            <person name="Cao W.R."/>
        </authorList>
    </citation>
    <scope>NUCLEOTIDE SEQUENCE [LARGE SCALE GENOMIC DNA]</scope>
    <source>
        <strain evidence="4 5">B1Z28</strain>
    </source>
</reference>